<dbReference type="EC" id="3.1.1.29" evidence="1"/>
<dbReference type="Pfam" id="PF00472">
    <property type="entry name" value="RF-1"/>
    <property type="match status" value="1"/>
</dbReference>
<dbReference type="RefSeq" id="XP_017774633.1">
    <property type="nucleotide sequence ID" value="XM_017919144.1"/>
</dbReference>
<dbReference type="PANTHER" id="PTHR11075">
    <property type="entry name" value="PEPTIDE CHAIN RELEASE FACTOR"/>
    <property type="match status" value="1"/>
</dbReference>
<dbReference type="GeneID" id="108561281"/>
<dbReference type="Proteomes" id="UP000695000">
    <property type="component" value="Unplaced"/>
</dbReference>
<keyword evidence="8" id="KW-0378">Hydrolase</keyword>
<feature type="region of interest" description="Disordered" evidence="5">
    <location>
        <begin position="175"/>
        <end position="197"/>
    </location>
</feature>
<reference evidence="8" key="1">
    <citation type="submission" date="2025-08" db="UniProtKB">
        <authorList>
            <consortium name="RefSeq"/>
        </authorList>
    </citation>
    <scope>IDENTIFICATION</scope>
    <source>
        <tissue evidence="8">Whole Larva</tissue>
    </source>
</reference>
<feature type="domain" description="Prokaryotic-type class I peptide chain release factors" evidence="6">
    <location>
        <begin position="71"/>
        <end position="87"/>
    </location>
</feature>
<gene>
    <name evidence="8" type="primary">LOC108561281</name>
</gene>
<sequence>MNVIRRVLSLEHSNVFNVIHRSVAYKSAISLDNLYPSSNLKLTSPTKPETSLSSKFSGFIPVNQLEITYSRSTGPGGQNVNKINTKVDMRFHLDTAEWLDADIRSKLAEKHKTKLTKEGYLIFRSDLTRSQQMNLADCLNKLRMCIVEVTQEAAAPSADTVERIRRRQEKAIRERLIQKRLRSQTKADRKAPSAEDF</sequence>
<evidence type="ECO:0000259" key="6">
    <source>
        <dbReference type="PROSITE" id="PS00745"/>
    </source>
</evidence>
<evidence type="ECO:0000313" key="8">
    <source>
        <dbReference type="RefSeq" id="XP_017774633.1"/>
    </source>
</evidence>
<evidence type="ECO:0000256" key="4">
    <source>
        <dbReference type="ARBA" id="ARBA00041531"/>
    </source>
</evidence>
<dbReference type="Gene3D" id="3.30.160.20">
    <property type="match status" value="1"/>
</dbReference>
<comment type="similarity">
    <text evidence="2">Belongs to the prokaryotic/mitochondrial release factor family. Mitochondrion-specific ribosomal protein mL62 subfamily.</text>
</comment>
<name>A0ABM1MJ83_NICVS</name>
<evidence type="ECO:0000256" key="3">
    <source>
        <dbReference type="ARBA" id="ARBA00039441"/>
    </source>
</evidence>
<evidence type="ECO:0000313" key="7">
    <source>
        <dbReference type="Proteomes" id="UP000695000"/>
    </source>
</evidence>
<dbReference type="InterPro" id="IPR000352">
    <property type="entry name" value="Pep_chain_release_fac_I"/>
</dbReference>
<dbReference type="SUPFAM" id="SSF110916">
    <property type="entry name" value="Peptidyl-tRNA hydrolase domain-like"/>
    <property type="match status" value="1"/>
</dbReference>
<feature type="compositionally biased region" description="Basic and acidic residues" evidence="5">
    <location>
        <begin position="185"/>
        <end position="197"/>
    </location>
</feature>
<evidence type="ECO:0000256" key="1">
    <source>
        <dbReference type="ARBA" id="ARBA00013260"/>
    </source>
</evidence>
<protein>
    <recommendedName>
        <fullName evidence="3">Large ribosomal subunit protein mL62</fullName>
        <ecNumber evidence="1">3.1.1.29</ecNumber>
    </recommendedName>
    <alternativeName>
        <fullName evidence="4">Peptidyl-tRNA hydrolase ICT1, mitochondrial</fullName>
    </alternativeName>
</protein>
<evidence type="ECO:0000256" key="5">
    <source>
        <dbReference type="SAM" id="MobiDB-lite"/>
    </source>
</evidence>
<accession>A0ABM1MJ83</accession>
<dbReference type="GO" id="GO:0016787">
    <property type="term" value="F:hydrolase activity"/>
    <property type="evidence" value="ECO:0007669"/>
    <property type="project" value="UniProtKB-KW"/>
</dbReference>
<dbReference type="PANTHER" id="PTHR11075:SF54">
    <property type="entry name" value="LARGE RIBOSOMAL SUBUNIT PROTEIN ML62"/>
    <property type="match status" value="1"/>
</dbReference>
<dbReference type="PROSITE" id="PS00745">
    <property type="entry name" value="RF_PROK_I"/>
    <property type="match status" value="1"/>
</dbReference>
<proteinExistence type="inferred from homology"/>
<organism evidence="7 8">
    <name type="scientific">Nicrophorus vespilloides</name>
    <name type="common">Boreal carrion beetle</name>
    <dbReference type="NCBI Taxonomy" id="110193"/>
    <lineage>
        <taxon>Eukaryota</taxon>
        <taxon>Metazoa</taxon>
        <taxon>Ecdysozoa</taxon>
        <taxon>Arthropoda</taxon>
        <taxon>Hexapoda</taxon>
        <taxon>Insecta</taxon>
        <taxon>Pterygota</taxon>
        <taxon>Neoptera</taxon>
        <taxon>Endopterygota</taxon>
        <taxon>Coleoptera</taxon>
        <taxon>Polyphaga</taxon>
        <taxon>Staphyliniformia</taxon>
        <taxon>Silphidae</taxon>
        <taxon>Nicrophorinae</taxon>
        <taxon>Nicrophorus</taxon>
    </lineage>
</organism>
<keyword evidence="7" id="KW-1185">Reference proteome</keyword>
<dbReference type="InterPro" id="IPR052104">
    <property type="entry name" value="Mito_Release_Factor_mL62"/>
</dbReference>
<evidence type="ECO:0000256" key="2">
    <source>
        <dbReference type="ARBA" id="ARBA00038225"/>
    </source>
</evidence>